<dbReference type="RefSeq" id="WP_169210128.1">
    <property type="nucleotide sequence ID" value="NZ_JAATNW010000003.1"/>
</dbReference>
<dbReference type="SUPFAM" id="SSF52540">
    <property type="entry name" value="P-loop containing nucleoside triphosphate hydrolases"/>
    <property type="match status" value="1"/>
</dbReference>
<keyword evidence="1" id="KW-0808">Transferase</keyword>
<dbReference type="Gene3D" id="3.40.630.30">
    <property type="match status" value="1"/>
</dbReference>
<dbReference type="InterPro" id="IPR032672">
    <property type="entry name" value="TmcA/NAT10/Kre33"/>
</dbReference>
<gene>
    <name evidence="7" type="ORF">HCJ96_05985</name>
</gene>
<dbReference type="EMBL" id="JAATNW010000003">
    <property type="protein sequence ID" value="NMH59561.1"/>
    <property type="molecule type" value="Genomic_DNA"/>
</dbReference>
<evidence type="ECO:0000256" key="2">
    <source>
        <dbReference type="ARBA" id="ARBA00022694"/>
    </source>
</evidence>
<keyword evidence="3" id="KW-0547">Nucleotide-binding</keyword>
<keyword evidence="8" id="KW-1185">Reference proteome</keyword>
<evidence type="ECO:0000256" key="5">
    <source>
        <dbReference type="ARBA" id="ARBA00023315"/>
    </source>
</evidence>
<dbReference type="InterPro" id="IPR013562">
    <property type="entry name" value="TmcA/NAT10_N"/>
</dbReference>
<feature type="domain" description="N-acetyltransferase" evidence="6">
    <location>
        <begin position="391"/>
        <end position="576"/>
    </location>
</feature>
<dbReference type="Pfam" id="PF13718">
    <property type="entry name" value="GNAT_acetyltr_2"/>
    <property type="match status" value="1"/>
</dbReference>
<dbReference type="SUPFAM" id="SSF55729">
    <property type="entry name" value="Acyl-CoA N-acyltransferases (Nat)"/>
    <property type="match status" value="1"/>
</dbReference>
<dbReference type="InterPro" id="IPR027417">
    <property type="entry name" value="P-loop_NTPase"/>
</dbReference>
<evidence type="ECO:0000313" key="7">
    <source>
        <dbReference type="EMBL" id="NMH59561.1"/>
    </source>
</evidence>
<dbReference type="Pfam" id="PF08351">
    <property type="entry name" value="TmcA_N"/>
    <property type="match status" value="1"/>
</dbReference>
<dbReference type="InterPro" id="IPR007807">
    <property type="entry name" value="TcmA/NAT10_helicase"/>
</dbReference>
<dbReference type="Proteomes" id="UP000709336">
    <property type="component" value="Unassembled WGS sequence"/>
</dbReference>
<evidence type="ECO:0000259" key="6">
    <source>
        <dbReference type="PROSITE" id="PS51186"/>
    </source>
</evidence>
<reference evidence="7 8" key="1">
    <citation type="submission" date="2020-03" db="EMBL/GenBank/DDBJ databases">
        <title>Alteromonas ponticola sp. nov., isolated from seawater.</title>
        <authorList>
            <person name="Yoon J.-H."/>
            <person name="Kim Y.-O."/>
        </authorList>
    </citation>
    <scope>NUCLEOTIDE SEQUENCE [LARGE SCALE GENOMIC DNA]</scope>
    <source>
        <strain evidence="7 8">MYP5</strain>
    </source>
</reference>
<evidence type="ECO:0000256" key="1">
    <source>
        <dbReference type="ARBA" id="ARBA00022679"/>
    </source>
</evidence>
<comment type="caution">
    <text evidence="7">The sequence shown here is derived from an EMBL/GenBank/DDBJ whole genome shotgun (WGS) entry which is preliminary data.</text>
</comment>
<dbReference type="Gene3D" id="3.40.50.300">
    <property type="entry name" value="P-loop containing nucleotide triphosphate hydrolases"/>
    <property type="match status" value="1"/>
</dbReference>
<protein>
    <submittedName>
        <fullName evidence="7">tRNA(Met) cytidine acetyltransferase</fullName>
    </submittedName>
</protein>
<name>A0ABX1R0Y1_9ALTE</name>
<evidence type="ECO:0000256" key="3">
    <source>
        <dbReference type="ARBA" id="ARBA00022741"/>
    </source>
</evidence>
<sequence>MALTKVREWLFAHHKMMTSEAFHRQMLIVAMAEDEGLACINELIRHSDHSVTVCALSERAISATLSKPPALYKQLLGQSYDIAIYDAVTDFRPSALLALAGTVCHNGTLILITPPLAEWPQKAVVNPPFYLTYGFTLDKSRYVEQICGAFGRNNNIAILQDNSLYLPIKSSPGEPAKPDDMFKSDDQKVAFTRLQNFYFTEKRFAIVNAKRGRGKSAALGLLCAWLQAQGNAVLVTSTARQSVAGLFAIYQHYYSSFVPTPPPHNQPIPTLSWVAPDSSVLLNHNYDVLIIDEAASFPVPLLMQICIANKKVILSSTIDGYEGSGKGFEHKVLTALNDLAPVELITLATPLRWFNDDPVEQVLTSALLLQPKSNTAAECESVTDVKFILVPGLHLANEDLSQIMQLLNSAHYQTTPDDLMRLTDSPDILYALLKTAQNEIVAAAAINIEGGDKLSSLANEISSGQRRVKGHLSAQGLAYFAATPELANKTYWRINRIAVSHEMQRRSFGSHLLDNIIEAATGQQVDALTSSFGANVKLLNFWLKHGFRLVKIGNKKNKASGTASALVTYSLNEEFELNVRTLSQLGHNDAKYDGADTLAMAMFAQETIKTTYLDQIYLERWKQFCNGQRIYSALGSAIPWLLNKLIDEQLPDSDQEKTKLISMLSSLPRKKQLCTEDINRLRDLARPYLKDDE</sequence>
<evidence type="ECO:0000256" key="4">
    <source>
        <dbReference type="ARBA" id="ARBA00022840"/>
    </source>
</evidence>
<keyword evidence="5" id="KW-0012">Acyltransferase</keyword>
<keyword evidence="2" id="KW-0819">tRNA processing</keyword>
<dbReference type="Pfam" id="PF05127">
    <property type="entry name" value="NAT10_TcmA_helicase"/>
    <property type="match status" value="1"/>
</dbReference>
<dbReference type="Gene3D" id="3.40.50.11040">
    <property type="match status" value="1"/>
</dbReference>
<keyword evidence="4" id="KW-0067">ATP-binding</keyword>
<organism evidence="7 8">
    <name type="scientific">Alteromonas ponticola</name>
    <dbReference type="NCBI Taxonomy" id="2720613"/>
    <lineage>
        <taxon>Bacteria</taxon>
        <taxon>Pseudomonadati</taxon>
        <taxon>Pseudomonadota</taxon>
        <taxon>Gammaproteobacteria</taxon>
        <taxon>Alteromonadales</taxon>
        <taxon>Alteromonadaceae</taxon>
        <taxon>Alteromonas/Salinimonas group</taxon>
        <taxon>Alteromonas</taxon>
    </lineage>
</organism>
<dbReference type="InterPro" id="IPR000182">
    <property type="entry name" value="GNAT_dom"/>
</dbReference>
<dbReference type="PANTHER" id="PTHR10925:SF5">
    <property type="entry name" value="RNA CYTIDINE ACETYLTRANSFERASE"/>
    <property type="match status" value="1"/>
</dbReference>
<proteinExistence type="predicted"/>
<accession>A0ABX1R0Y1</accession>
<dbReference type="CDD" id="cd04301">
    <property type="entry name" value="NAT_SF"/>
    <property type="match status" value="1"/>
</dbReference>
<dbReference type="PROSITE" id="PS51186">
    <property type="entry name" value="GNAT"/>
    <property type="match status" value="1"/>
</dbReference>
<evidence type="ECO:0000313" key="8">
    <source>
        <dbReference type="Proteomes" id="UP000709336"/>
    </source>
</evidence>
<dbReference type="InterPro" id="IPR016181">
    <property type="entry name" value="Acyl_CoA_acyltransferase"/>
</dbReference>
<dbReference type="PANTHER" id="PTHR10925">
    <property type="entry name" value="N-ACETYLTRANSFERASE 10"/>
    <property type="match status" value="1"/>
</dbReference>